<sequence>MQHTDIWTSWNSLKNVLTLSVSPQLYSPQHHMNNRWHRSLLKIWICCSGIMVVCVSFL</sequence>
<dbReference type="EMBL" id="ML738366">
    <property type="protein sequence ID" value="KAE8309494.1"/>
    <property type="molecule type" value="Genomic_DNA"/>
</dbReference>
<protein>
    <submittedName>
        <fullName evidence="2">Uncharacterized protein</fullName>
    </submittedName>
</protein>
<evidence type="ECO:0000313" key="3">
    <source>
        <dbReference type="Proteomes" id="UP000325433"/>
    </source>
</evidence>
<reference evidence="3" key="1">
    <citation type="submission" date="2019-04" db="EMBL/GenBank/DDBJ databases">
        <title>Friends and foes A comparative genomics studyof 23 Aspergillus species from section Flavi.</title>
        <authorList>
            <consortium name="DOE Joint Genome Institute"/>
            <person name="Kjaerbolling I."/>
            <person name="Vesth T."/>
            <person name="Frisvad J.C."/>
            <person name="Nybo J.L."/>
            <person name="Theobald S."/>
            <person name="Kildgaard S."/>
            <person name="Isbrandt T."/>
            <person name="Kuo A."/>
            <person name="Sato A."/>
            <person name="Lyhne E.K."/>
            <person name="Kogle M.E."/>
            <person name="Wiebenga A."/>
            <person name="Kun R.S."/>
            <person name="Lubbers R.J."/>
            <person name="Makela M.R."/>
            <person name="Barry K."/>
            <person name="Chovatia M."/>
            <person name="Clum A."/>
            <person name="Daum C."/>
            <person name="Haridas S."/>
            <person name="He G."/>
            <person name="LaButti K."/>
            <person name="Lipzen A."/>
            <person name="Mondo S."/>
            <person name="Riley R."/>
            <person name="Salamov A."/>
            <person name="Simmons B.A."/>
            <person name="Magnuson J.K."/>
            <person name="Henrissat B."/>
            <person name="Mortensen U.H."/>
            <person name="Larsen T.O."/>
            <person name="Devries R.P."/>
            <person name="Grigoriev I.V."/>
            <person name="Machida M."/>
            <person name="Baker S.E."/>
            <person name="Andersen M.R."/>
        </authorList>
    </citation>
    <scope>NUCLEOTIDE SEQUENCE [LARGE SCALE GENOMIC DNA]</scope>
    <source>
        <strain evidence="3">CBS 130015</strain>
    </source>
</reference>
<evidence type="ECO:0000256" key="1">
    <source>
        <dbReference type="SAM" id="Phobius"/>
    </source>
</evidence>
<keyword evidence="3" id="KW-1185">Reference proteome</keyword>
<dbReference type="Proteomes" id="UP000325433">
    <property type="component" value="Unassembled WGS sequence"/>
</dbReference>
<organism evidence="2 3">
    <name type="scientific">Aspergillus transmontanensis</name>
    <dbReference type="NCBI Taxonomy" id="1034304"/>
    <lineage>
        <taxon>Eukaryota</taxon>
        <taxon>Fungi</taxon>
        <taxon>Dikarya</taxon>
        <taxon>Ascomycota</taxon>
        <taxon>Pezizomycotina</taxon>
        <taxon>Eurotiomycetes</taxon>
        <taxon>Eurotiomycetidae</taxon>
        <taxon>Eurotiales</taxon>
        <taxon>Aspergillaceae</taxon>
        <taxon>Aspergillus</taxon>
        <taxon>Aspergillus subgen. Circumdati</taxon>
    </lineage>
</organism>
<keyword evidence="1" id="KW-1133">Transmembrane helix</keyword>
<feature type="transmembrane region" description="Helical" evidence="1">
    <location>
        <begin position="39"/>
        <end position="57"/>
    </location>
</feature>
<keyword evidence="1" id="KW-0472">Membrane</keyword>
<keyword evidence="1" id="KW-0812">Transmembrane</keyword>
<dbReference type="AlphaFoldDB" id="A0A5N6VLQ7"/>
<gene>
    <name evidence="2" type="ORF">BDV41DRAFT_547716</name>
</gene>
<evidence type="ECO:0000313" key="2">
    <source>
        <dbReference type="EMBL" id="KAE8309494.1"/>
    </source>
</evidence>
<proteinExistence type="predicted"/>
<accession>A0A5N6VLQ7</accession>
<name>A0A5N6VLQ7_9EURO</name>